<comment type="caution">
    <text evidence="2">The sequence shown here is derived from an EMBL/GenBank/DDBJ whole genome shotgun (WGS) entry which is preliminary data.</text>
</comment>
<proteinExistence type="predicted"/>
<evidence type="ECO:0000313" key="3">
    <source>
        <dbReference type="Proteomes" id="UP001153069"/>
    </source>
</evidence>
<name>A0A9N8HEB9_9STRA</name>
<keyword evidence="3" id="KW-1185">Reference proteome</keyword>
<evidence type="ECO:0000256" key="1">
    <source>
        <dbReference type="SAM" id="MobiDB-lite"/>
    </source>
</evidence>
<dbReference type="AlphaFoldDB" id="A0A9N8HEB9"/>
<organism evidence="2 3">
    <name type="scientific">Seminavis robusta</name>
    <dbReference type="NCBI Taxonomy" id="568900"/>
    <lineage>
        <taxon>Eukaryota</taxon>
        <taxon>Sar</taxon>
        <taxon>Stramenopiles</taxon>
        <taxon>Ochrophyta</taxon>
        <taxon>Bacillariophyta</taxon>
        <taxon>Bacillariophyceae</taxon>
        <taxon>Bacillariophycidae</taxon>
        <taxon>Naviculales</taxon>
        <taxon>Naviculaceae</taxon>
        <taxon>Seminavis</taxon>
    </lineage>
</organism>
<sequence length="277" mass="30590">MNRSEFPSPTRDAINEYGVLRSVKPLNQKRSQDSMMMHLSEPSISFDEFGFSTPIWPSNNGSNSASDSDSGHVVPVERNRRERRHRRSPGLVRRSGQGRPRNSSTLKRLSSSAVAVVDSLLDSSSNSTNSARKAQQRKESFLKIQGELKRGPTIPDVVARLQTPPEAAVFPANERRRTSSKKREEAALTLNGALPGSDHTGTSTESFAVMELEDKPKPEAVSSGCMWTCCCGSKMSDRMKFCGMCGGKKHWTCKSCKFDENLRSFAYCGGCGTTKNW</sequence>
<dbReference type="Proteomes" id="UP001153069">
    <property type="component" value="Unassembled WGS sequence"/>
</dbReference>
<evidence type="ECO:0000313" key="2">
    <source>
        <dbReference type="EMBL" id="CAB9511883.1"/>
    </source>
</evidence>
<dbReference type="EMBL" id="CAICTM010000507">
    <property type="protein sequence ID" value="CAB9511883.1"/>
    <property type="molecule type" value="Genomic_DNA"/>
</dbReference>
<protein>
    <submittedName>
        <fullName evidence="2">Uncharacterized protein</fullName>
    </submittedName>
</protein>
<reference evidence="2" key="1">
    <citation type="submission" date="2020-06" db="EMBL/GenBank/DDBJ databases">
        <authorList>
            <consortium name="Plant Systems Biology data submission"/>
        </authorList>
    </citation>
    <scope>NUCLEOTIDE SEQUENCE</scope>
    <source>
        <strain evidence="2">D6</strain>
    </source>
</reference>
<feature type="compositionally biased region" description="Low complexity" evidence="1">
    <location>
        <begin position="58"/>
        <end position="68"/>
    </location>
</feature>
<gene>
    <name evidence="2" type="ORF">SEMRO_508_G156700.1</name>
</gene>
<feature type="region of interest" description="Disordered" evidence="1">
    <location>
        <begin position="57"/>
        <end position="110"/>
    </location>
</feature>
<accession>A0A9N8HEB9</accession>